<dbReference type="RefSeq" id="XP_019037945.1">
    <property type="nucleotide sequence ID" value="XM_019181039.1"/>
</dbReference>
<evidence type="ECO:0000313" key="2">
    <source>
        <dbReference type="EMBL" id="ODQ58738.1"/>
    </source>
</evidence>
<dbReference type="SUPFAM" id="SSF51556">
    <property type="entry name" value="Metallo-dependent hydrolases"/>
    <property type="match status" value="1"/>
</dbReference>
<name>A0A1E3P072_WICAA</name>
<gene>
    <name evidence="2" type="ORF">WICANDRAFT_24593</name>
</gene>
<dbReference type="EMBL" id="KV454211">
    <property type="protein sequence ID" value="ODQ58738.1"/>
    <property type="molecule type" value="Genomic_DNA"/>
</dbReference>
<dbReference type="PANTHER" id="PTHR11359">
    <property type="entry name" value="AMP DEAMINASE"/>
    <property type="match status" value="1"/>
</dbReference>
<dbReference type="GeneID" id="30198285"/>
<feature type="non-terminal residue" evidence="2">
    <location>
        <position position="513"/>
    </location>
</feature>
<evidence type="ECO:0000256" key="1">
    <source>
        <dbReference type="ARBA" id="ARBA00006676"/>
    </source>
</evidence>
<dbReference type="STRING" id="683960.A0A1E3P072"/>
<dbReference type="InterPro" id="IPR032466">
    <property type="entry name" value="Metal_Hydrolase"/>
</dbReference>
<organism evidence="2 3">
    <name type="scientific">Wickerhamomyces anomalus (strain ATCC 58044 / CBS 1984 / NCYC 433 / NRRL Y-366-8)</name>
    <name type="common">Yeast</name>
    <name type="synonym">Hansenula anomala</name>
    <dbReference type="NCBI Taxonomy" id="683960"/>
    <lineage>
        <taxon>Eukaryota</taxon>
        <taxon>Fungi</taxon>
        <taxon>Dikarya</taxon>
        <taxon>Ascomycota</taxon>
        <taxon>Saccharomycotina</taxon>
        <taxon>Saccharomycetes</taxon>
        <taxon>Phaffomycetales</taxon>
        <taxon>Wickerhamomycetaceae</taxon>
        <taxon>Wickerhamomyces</taxon>
    </lineage>
</organism>
<dbReference type="Proteomes" id="UP000094112">
    <property type="component" value="Unassembled WGS sequence"/>
</dbReference>
<protein>
    <submittedName>
        <fullName evidence="2">Uncharacterized protein</fullName>
    </submittedName>
</protein>
<dbReference type="GO" id="GO:0032264">
    <property type="term" value="P:IMP salvage"/>
    <property type="evidence" value="ECO:0007669"/>
    <property type="project" value="InterPro"/>
</dbReference>
<feature type="non-terminal residue" evidence="2">
    <location>
        <position position="1"/>
    </location>
</feature>
<dbReference type="AlphaFoldDB" id="A0A1E3P072"/>
<dbReference type="PANTHER" id="PTHR11359:SF7">
    <property type="entry name" value="INACTIVE DEAMINASE YBR284W-RELATED"/>
    <property type="match status" value="1"/>
</dbReference>
<dbReference type="GO" id="GO:0003876">
    <property type="term" value="F:AMP deaminase activity"/>
    <property type="evidence" value="ECO:0007669"/>
    <property type="project" value="InterPro"/>
</dbReference>
<evidence type="ECO:0000313" key="3">
    <source>
        <dbReference type="Proteomes" id="UP000094112"/>
    </source>
</evidence>
<comment type="similarity">
    <text evidence="1">Belongs to the metallo-dependent hydrolases superfamily. Adenosine and AMP deaminases family.</text>
</comment>
<accession>A0A1E3P072</accession>
<sequence>ELPSFNEFLDDLNFIIDTSIDKTGVMLSMRRLEYLKEKFESYILLNEHQETLKTKLNPHRDFYNCRKIDNNIGLSMCMTKKHLLNVINLKLREEPDRIVYDDKRGNRFTLEQLFQPYFDSNNSRRLNVDDLFEFGLIDRNFGSVDDSSGLNIDNDTDYEAIIKNEILSRIEHTFLRIENSIGGEYLSTILKQVLSDYEKSKYQFGEIGINFNLLDTYREGQGKWESLADWIIDNRLVSYNVKWIIRIPRNYSILKEQGQVSSFQDFLNQIFKPLFEVSINPLKNPKLHYFLTKISGFDLLSVDKRHRDESLFDIPKLQSPRKWTSDENPPYSYYLYYIFKNFSKLNNFRKSRSMCTFNLRPHVASLSDRSGLGIITESLSSCFLLSKNIINGEKLANYPVLQYLYYLKQIGITMSPLCWNKTLQLSNDDDNHIESNTFAYEKNPAIEFFQIGMRVSLSTNKPLFSSLTREPLIEEYSVAGSMHKLSGVDLCELCRNSVLISEFNGDLKRHWIG</sequence>
<dbReference type="GO" id="GO:0005829">
    <property type="term" value="C:cytosol"/>
    <property type="evidence" value="ECO:0007669"/>
    <property type="project" value="TreeGrafter"/>
</dbReference>
<dbReference type="Gene3D" id="4.10.800.20">
    <property type="match status" value="1"/>
</dbReference>
<keyword evidence="3" id="KW-1185">Reference proteome</keyword>
<proteinExistence type="inferred from homology"/>
<dbReference type="Gene3D" id="3.20.20.140">
    <property type="entry name" value="Metal-dependent hydrolases"/>
    <property type="match status" value="1"/>
</dbReference>
<reference evidence="2 3" key="1">
    <citation type="journal article" date="2016" name="Proc. Natl. Acad. Sci. U.S.A.">
        <title>Comparative genomics of biotechnologically important yeasts.</title>
        <authorList>
            <person name="Riley R."/>
            <person name="Haridas S."/>
            <person name="Wolfe K.H."/>
            <person name="Lopes M.R."/>
            <person name="Hittinger C.T."/>
            <person name="Goeker M."/>
            <person name="Salamov A.A."/>
            <person name="Wisecaver J.H."/>
            <person name="Long T.M."/>
            <person name="Calvey C.H."/>
            <person name="Aerts A.L."/>
            <person name="Barry K.W."/>
            <person name="Choi C."/>
            <person name="Clum A."/>
            <person name="Coughlan A.Y."/>
            <person name="Deshpande S."/>
            <person name="Douglass A.P."/>
            <person name="Hanson S.J."/>
            <person name="Klenk H.-P."/>
            <person name="LaButti K.M."/>
            <person name="Lapidus A."/>
            <person name="Lindquist E.A."/>
            <person name="Lipzen A.M."/>
            <person name="Meier-Kolthoff J.P."/>
            <person name="Ohm R.A."/>
            <person name="Otillar R.P."/>
            <person name="Pangilinan J.L."/>
            <person name="Peng Y."/>
            <person name="Rokas A."/>
            <person name="Rosa C.A."/>
            <person name="Scheuner C."/>
            <person name="Sibirny A.A."/>
            <person name="Slot J.C."/>
            <person name="Stielow J.B."/>
            <person name="Sun H."/>
            <person name="Kurtzman C.P."/>
            <person name="Blackwell M."/>
            <person name="Grigoriev I.V."/>
            <person name="Jeffries T.W."/>
        </authorList>
    </citation>
    <scope>NUCLEOTIDE SEQUENCE [LARGE SCALE GENOMIC DNA]</scope>
    <source>
        <strain evidence="3">ATCC 58044 / CBS 1984 / NCYC 433 / NRRL Y-366-8</strain>
    </source>
</reference>
<dbReference type="OrthoDB" id="1723809at2759"/>
<dbReference type="InterPro" id="IPR006329">
    <property type="entry name" value="AMPD"/>
</dbReference>
<dbReference type="Pfam" id="PF19326">
    <property type="entry name" value="AMP_deaminase"/>
    <property type="match status" value="1"/>
</dbReference>